<proteinExistence type="predicted"/>
<protein>
    <submittedName>
        <fullName evidence="1">Uncharacterized protein</fullName>
    </submittedName>
</protein>
<sequence length="52" mass="6514">MNHKIIYKKAYEETQKHLERLKTAFIVINRYIFTNTLKSFTFIHYEEKKEYL</sequence>
<dbReference type="RefSeq" id="WP_265133751.1">
    <property type="nucleotide sequence ID" value="NZ_FXTX01000001.1"/>
</dbReference>
<accession>A0AA45WIC2</accession>
<keyword evidence="2" id="KW-1185">Reference proteome</keyword>
<name>A0AA45WIC2_9AQUI</name>
<gene>
    <name evidence="1" type="ORF">SAMN06264868_10160</name>
</gene>
<dbReference type="EMBL" id="FXTX01000001">
    <property type="protein sequence ID" value="SMP00330.1"/>
    <property type="molecule type" value="Genomic_DNA"/>
</dbReference>
<reference evidence="1" key="1">
    <citation type="submission" date="2017-05" db="EMBL/GenBank/DDBJ databases">
        <authorList>
            <person name="Varghese N."/>
            <person name="Submissions S."/>
        </authorList>
    </citation>
    <scope>NUCLEOTIDE SEQUENCE</scope>
    <source>
        <strain evidence="1">DSM 18763</strain>
    </source>
</reference>
<evidence type="ECO:0000313" key="2">
    <source>
        <dbReference type="Proteomes" id="UP001157947"/>
    </source>
</evidence>
<comment type="caution">
    <text evidence="1">The sequence shown here is derived from an EMBL/GenBank/DDBJ whole genome shotgun (WGS) entry which is preliminary data.</text>
</comment>
<evidence type="ECO:0000313" key="1">
    <source>
        <dbReference type="EMBL" id="SMP00330.1"/>
    </source>
</evidence>
<organism evidence="1 2">
    <name type="scientific">Venenivibrio stagnispumantis</name>
    <dbReference type="NCBI Taxonomy" id="407998"/>
    <lineage>
        <taxon>Bacteria</taxon>
        <taxon>Pseudomonadati</taxon>
        <taxon>Aquificota</taxon>
        <taxon>Aquificia</taxon>
        <taxon>Aquificales</taxon>
        <taxon>Hydrogenothermaceae</taxon>
        <taxon>Venenivibrio</taxon>
    </lineage>
</organism>
<dbReference type="AlphaFoldDB" id="A0AA45WIC2"/>
<dbReference type="Proteomes" id="UP001157947">
    <property type="component" value="Unassembled WGS sequence"/>
</dbReference>